<name>A0ABU6MGK8_9BACI</name>
<comment type="caution">
    <text evidence="8">The sequence shown here is derived from an EMBL/GenBank/DDBJ whole genome shotgun (WGS) entry which is preliminary data.</text>
</comment>
<accession>A0ABU6MGK8</accession>
<dbReference type="InterPro" id="IPR017969">
    <property type="entry name" value="Heavy-metal-associated_CS"/>
</dbReference>
<feature type="domain" description="HMA" evidence="7">
    <location>
        <begin position="2"/>
        <end position="68"/>
    </location>
</feature>
<dbReference type="InterPro" id="IPR036163">
    <property type="entry name" value="HMA_dom_sf"/>
</dbReference>
<dbReference type="PANTHER" id="PTHR46594:SF4">
    <property type="entry name" value="P-TYPE CATION-TRANSPORTING ATPASE"/>
    <property type="match status" value="1"/>
</dbReference>
<evidence type="ECO:0000256" key="6">
    <source>
        <dbReference type="ARBA" id="ARBA00023186"/>
    </source>
</evidence>
<dbReference type="PRINTS" id="PR00944">
    <property type="entry name" value="CUEXPORT"/>
</dbReference>
<organism evidence="8 9">
    <name type="scientific">Heyndrickxia acidicola</name>
    <dbReference type="NCBI Taxonomy" id="209389"/>
    <lineage>
        <taxon>Bacteria</taxon>
        <taxon>Bacillati</taxon>
        <taxon>Bacillota</taxon>
        <taxon>Bacilli</taxon>
        <taxon>Bacillales</taxon>
        <taxon>Bacillaceae</taxon>
        <taxon>Heyndrickxia</taxon>
    </lineage>
</organism>
<evidence type="ECO:0000256" key="3">
    <source>
        <dbReference type="ARBA" id="ARBA00022490"/>
    </source>
</evidence>
<dbReference type="NCBIfam" id="TIGR00003">
    <property type="entry name" value="copper ion binding protein"/>
    <property type="match status" value="1"/>
</dbReference>
<dbReference type="InterPro" id="IPR006122">
    <property type="entry name" value="HMA_Cu_ion-bd"/>
</dbReference>
<sequence>MQNITFKVTGMSCNHCVKTIQESVGRLAGVEEVEVDLKSGEVQVDFDAEKVAAVEIKKEIEEQGYDAEQIVPFF</sequence>
<keyword evidence="9" id="KW-1185">Reference proteome</keyword>
<dbReference type="InterPro" id="IPR000428">
    <property type="entry name" value="Cu-bd"/>
</dbReference>
<evidence type="ECO:0000256" key="1">
    <source>
        <dbReference type="ARBA" id="ARBA00004496"/>
    </source>
</evidence>
<comment type="subcellular location">
    <subcellularLocation>
        <location evidence="1">Cytoplasm</location>
    </subcellularLocation>
</comment>
<evidence type="ECO:0000256" key="5">
    <source>
        <dbReference type="ARBA" id="ARBA00023008"/>
    </source>
</evidence>
<keyword evidence="6" id="KW-0143">Chaperone</keyword>
<keyword evidence="5" id="KW-0186">Copper</keyword>
<evidence type="ECO:0000256" key="2">
    <source>
        <dbReference type="ARBA" id="ARBA00015313"/>
    </source>
</evidence>
<dbReference type="NCBIfam" id="NF033795">
    <property type="entry name" value="chaper_CopZ_Bs"/>
    <property type="match status" value="1"/>
</dbReference>
<evidence type="ECO:0000256" key="4">
    <source>
        <dbReference type="ARBA" id="ARBA00022723"/>
    </source>
</evidence>
<dbReference type="EMBL" id="JARMAB010000016">
    <property type="protein sequence ID" value="MED1203815.1"/>
    <property type="molecule type" value="Genomic_DNA"/>
</dbReference>
<evidence type="ECO:0000259" key="7">
    <source>
        <dbReference type="PROSITE" id="PS50846"/>
    </source>
</evidence>
<protein>
    <recommendedName>
        <fullName evidence="2">Copper chaperone CopZ</fullName>
    </recommendedName>
</protein>
<proteinExistence type="predicted"/>
<dbReference type="InterPro" id="IPR049740">
    <property type="entry name" value="CopZ"/>
</dbReference>
<evidence type="ECO:0000313" key="9">
    <source>
        <dbReference type="Proteomes" id="UP001341444"/>
    </source>
</evidence>
<dbReference type="SUPFAM" id="SSF55008">
    <property type="entry name" value="HMA, heavy metal-associated domain"/>
    <property type="match status" value="1"/>
</dbReference>
<dbReference type="Proteomes" id="UP001341444">
    <property type="component" value="Unassembled WGS sequence"/>
</dbReference>
<dbReference type="CDD" id="cd00371">
    <property type="entry name" value="HMA"/>
    <property type="match status" value="1"/>
</dbReference>
<dbReference type="Gene3D" id="3.30.70.100">
    <property type="match status" value="1"/>
</dbReference>
<gene>
    <name evidence="8" type="primary">copZ</name>
    <name evidence="8" type="ORF">P4T90_12145</name>
</gene>
<dbReference type="Pfam" id="PF00403">
    <property type="entry name" value="HMA"/>
    <property type="match status" value="1"/>
</dbReference>
<evidence type="ECO:0000313" key="8">
    <source>
        <dbReference type="EMBL" id="MED1203815.1"/>
    </source>
</evidence>
<keyword evidence="4" id="KW-0479">Metal-binding</keyword>
<keyword evidence="3" id="KW-0963">Cytoplasm</keyword>
<dbReference type="PROSITE" id="PS01047">
    <property type="entry name" value="HMA_1"/>
    <property type="match status" value="1"/>
</dbReference>
<dbReference type="RefSeq" id="WP_066269756.1">
    <property type="nucleotide sequence ID" value="NZ_JARMAB010000016.1"/>
</dbReference>
<dbReference type="InterPro" id="IPR006121">
    <property type="entry name" value="HMA_dom"/>
</dbReference>
<dbReference type="PROSITE" id="PS50846">
    <property type="entry name" value="HMA_2"/>
    <property type="match status" value="1"/>
</dbReference>
<reference evidence="8 9" key="1">
    <citation type="submission" date="2023-03" db="EMBL/GenBank/DDBJ databases">
        <title>Bacillus Genome Sequencing.</title>
        <authorList>
            <person name="Dunlap C."/>
        </authorList>
    </citation>
    <scope>NUCLEOTIDE SEQUENCE [LARGE SCALE GENOMIC DNA]</scope>
    <source>
        <strain evidence="8 9">B-23453</strain>
    </source>
</reference>
<dbReference type="PANTHER" id="PTHR46594">
    <property type="entry name" value="P-TYPE CATION-TRANSPORTING ATPASE"/>
    <property type="match status" value="1"/>
</dbReference>